<feature type="non-terminal residue" evidence="1">
    <location>
        <position position="246"/>
    </location>
</feature>
<keyword evidence="2" id="KW-1185">Reference proteome</keyword>
<reference evidence="1" key="1">
    <citation type="submission" date="2020-11" db="EMBL/GenBank/DDBJ databases">
        <authorList>
            <consortium name="DOE Joint Genome Institute"/>
            <person name="Ahrendt S."/>
            <person name="Riley R."/>
            <person name="Andreopoulos W."/>
            <person name="LaButti K."/>
            <person name="Pangilinan J."/>
            <person name="Ruiz-duenas F.J."/>
            <person name="Barrasa J.M."/>
            <person name="Sanchez-Garcia M."/>
            <person name="Camarero S."/>
            <person name="Miyauchi S."/>
            <person name="Serrano A."/>
            <person name="Linde D."/>
            <person name="Babiker R."/>
            <person name="Drula E."/>
            <person name="Ayuso-Fernandez I."/>
            <person name="Pacheco R."/>
            <person name="Padilla G."/>
            <person name="Ferreira P."/>
            <person name="Barriuso J."/>
            <person name="Kellner H."/>
            <person name="Castanera R."/>
            <person name="Alfaro M."/>
            <person name="Ramirez L."/>
            <person name="Pisabarro A.G."/>
            <person name="Kuo A."/>
            <person name="Tritt A."/>
            <person name="Lipzen A."/>
            <person name="He G."/>
            <person name="Yan M."/>
            <person name="Ng V."/>
            <person name="Cullen D."/>
            <person name="Martin F."/>
            <person name="Rosso M.-N."/>
            <person name="Henrissat B."/>
            <person name="Hibbett D."/>
            <person name="Martinez A.T."/>
            <person name="Grigoriev I.V."/>
        </authorList>
    </citation>
    <scope>NUCLEOTIDE SEQUENCE</scope>
    <source>
        <strain evidence="1">AH 44721</strain>
    </source>
</reference>
<evidence type="ECO:0000313" key="2">
    <source>
        <dbReference type="Proteomes" id="UP000724874"/>
    </source>
</evidence>
<dbReference type="Proteomes" id="UP000724874">
    <property type="component" value="Unassembled WGS sequence"/>
</dbReference>
<dbReference type="AlphaFoldDB" id="A0A9P5TRC3"/>
<evidence type="ECO:0000313" key="1">
    <source>
        <dbReference type="EMBL" id="KAF8905490.1"/>
    </source>
</evidence>
<gene>
    <name evidence="1" type="ORF">CPB84DRAFT_1676388</name>
</gene>
<dbReference type="OrthoDB" id="7344096at2759"/>
<comment type="caution">
    <text evidence="1">The sequence shown here is derived from an EMBL/GenBank/DDBJ whole genome shotgun (WGS) entry which is preliminary data.</text>
</comment>
<dbReference type="EMBL" id="JADNYJ010000022">
    <property type="protein sequence ID" value="KAF8905490.1"/>
    <property type="molecule type" value="Genomic_DNA"/>
</dbReference>
<organism evidence="1 2">
    <name type="scientific">Gymnopilus junonius</name>
    <name type="common">Spectacular rustgill mushroom</name>
    <name type="synonym">Gymnopilus spectabilis subsp. junonius</name>
    <dbReference type="NCBI Taxonomy" id="109634"/>
    <lineage>
        <taxon>Eukaryota</taxon>
        <taxon>Fungi</taxon>
        <taxon>Dikarya</taxon>
        <taxon>Basidiomycota</taxon>
        <taxon>Agaricomycotina</taxon>
        <taxon>Agaricomycetes</taxon>
        <taxon>Agaricomycetidae</taxon>
        <taxon>Agaricales</taxon>
        <taxon>Agaricineae</taxon>
        <taxon>Hymenogastraceae</taxon>
        <taxon>Gymnopilus</taxon>
    </lineage>
</organism>
<accession>A0A9P5TRC3</accession>
<proteinExistence type="predicted"/>
<sequence length="246" mass="28240">QTHRQAALGSTTPPRERWKRAAFFIGHLEANDKLLNGNDIHVDAEDKHLETQHWLELIDAKHRYVSDPDSGSSLNYLIRIGKDGRLYWEKNNQLVDTAAGDWKDAGQGQGIVPESMPTYRLEFRKGVSSNITTSNHSENQENAATHYADQPRGKNPLYRYLRGHFTTRGVVDRLLRKTVKRNTWIYISVYNFEIIFGSHESHGNNSYFIALIWTLQHFHKFLGVLESRGVDMTKIHISKAEAALWG</sequence>
<protein>
    <submittedName>
        <fullName evidence="1">Uncharacterized protein</fullName>
    </submittedName>
</protein>
<name>A0A9P5TRC3_GYMJU</name>